<evidence type="ECO:0008006" key="5">
    <source>
        <dbReference type="Google" id="ProtNLM"/>
    </source>
</evidence>
<dbReference type="SUPFAM" id="SSF53850">
    <property type="entry name" value="Periplasmic binding protein-like II"/>
    <property type="match status" value="1"/>
</dbReference>
<evidence type="ECO:0000313" key="3">
    <source>
        <dbReference type="EMBL" id="CAG9172872.1"/>
    </source>
</evidence>
<keyword evidence="4" id="KW-1185">Reference proteome</keyword>
<feature type="signal peptide" evidence="2">
    <location>
        <begin position="1"/>
        <end position="30"/>
    </location>
</feature>
<dbReference type="InterPro" id="IPR005064">
    <property type="entry name" value="BUG"/>
</dbReference>
<sequence length="330" mass="34935">MLSIQFNRALVRTLAASATLIAPMWHPAQAATYPDKPVRMVVAFSPGGPTDIIARVIARKLGERLGQQVVVDNRPGAGGNIAAEQVAKSPADGYTLLYNSSSIAISPALFRNPKLNPTEIFTPVAYVATVPLVVIVNAASPIKTPEDFLRELKANPGKLNFGSSGNGTIDHLTSVLFAAKTHTAFNHIPYKGNAAALPDLLSGRLDFMMSGSLNAVLPFIKDGKLRAIAATTRQRVSVLPDTPTLAETIVPGFDSGTWQGIVAPSRTPADVVARLNHEILAVMQDPDALAALRAQGAEPTGGTPAAYGQLIKTEYARWTQVVKDTGARSD</sequence>
<dbReference type="Proteomes" id="UP000706525">
    <property type="component" value="Unassembled WGS sequence"/>
</dbReference>
<evidence type="ECO:0000256" key="2">
    <source>
        <dbReference type="SAM" id="SignalP"/>
    </source>
</evidence>
<dbReference type="PANTHER" id="PTHR42928">
    <property type="entry name" value="TRICARBOXYLATE-BINDING PROTEIN"/>
    <property type="match status" value="1"/>
</dbReference>
<dbReference type="InterPro" id="IPR042100">
    <property type="entry name" value="Bug_dom1"/>
</dbReference>
<dbReference type="Gene3D" id="3.40.190.150">
    <property type="entry name" value="Bordetella uptake gene, domain 1"/>
    <property type="match status" value="1"/>
</dbReference>
<dbReference type="PIRSF" id="PIRSF017082">
    <property type="entry name" value="YflP"/>
    <property type="match status" value="1"/>
</dbReference>
<comment type="caution">
    <text evidence="3">The sequence shown here is derived from an EMBL/GenBank/DDBJ whole genome shotgun (WGS) entry which is preliminary data.</text>
</comment>
<accession>A0ABN7YMV6</accession>
<comment type="similarity">
    <text evidence="1">Belongs to the UPF0065 (bug) family.</text>
</comment>
<reference evidence="3 4" key="1">
    <citation type="submission" date="2021-08" db="EMBL/GenBank/DDBJ databases">
        <authorList>
            <person name="Peeters C."/>
        </authorList>
    </citation>
    <scope>NUCLEOTIDE SEQUENCE [LARGE SCALE GENOMIC DNA]</scope>
    <source>
        <strain evidence="3 4">LMG 32289</strain>
    </source>
</reference>
<feature type="chain" id="PRO_5045665997" description="Tripartite tricarboxylate transporter substrate binding protein" evidence="2">
    <location>
        <begin position="31"/>
        <end position="330"/>
    </location>
</feature>
<dbReference type="CDD" id="cd13578">
    <property type="entry name" value="PBP2_Bug27"/>
    <property type="match status" value="1"/>
</dbReference>
<dbReference type="EMBL" id="CAJZAG010000005">
    <property type="protein sequence ID" value="CAG9172872.1"/>
    <property type="molecule type" value="Genomic_DNA"/>
</dbReference>
<dbReference type="Pfam" id="PF03401">
    <property type="entry name" value="TctC"/>
    <property type="match status" value="1"/>
</dbReference>
<proteinExistence type="inferred from homology"/>
<dbReference type="Gene3D" id="3.40.190.10">
    <property type="entry name" value="Periplasmic binding protein-like II"/>
    <property type="match status" value="1"/>
</dbReference>
<keyword evidence="2" id="KW-0732">Signal</keyword>
<protein>
    <recommendedName>
        <fullName evidence="5">Tripartite tricarboxylate transporter substrate binding protein</fullName>
    </recommendedName>
</protein>
<gene>
    <name evidence="3" type="ORF">LMG32289_02707</name>
</gene>
<name>A0ABN7YMV6_9BURK</name>
<organism evidence="3 4">
    <name type="scientific">Cupriavidus pampae</name>
    <dbReference type="NCBI Taxonomy" id="659251"/>
    <lineage>
        <taxon>Bacteria</taxon>
        <taxon>Pseudomonadati</taxon>
        <taxon>Pseudomonadota</taxon>
        <taxon>Betaproteobacteria</taxon>
        <taxon>Burkholderiales</taxon>
        <taxon>Burkholderiaceae</taxon>
        <taxon>Cupriavidus</taxon>
    </lineage>
</organism>
<evidence type="ECO:0000313" key="4">
    <source>
        <dbReference type="Proteomes" id="UP000706525"/>
    </source>
</evidence>
<evidence type="ECO:0000256" key="1">
    <source>
        <dbReference type="ARBA" id="ARBA00006987"/>
    </source>
</evidence>
<dbReference type="PANTHER" id="PTHR42928:SF5">
    <property type="entry name" value="BLR1237 PROTEIN"/>
    <property type="match status" value="1"/>
</dbReference>
<dbReference type="RefSeq" id="WP_223988926.1">
    <property type="nucleotide sequence ID" value="NZ_CAJZAG010000005.1"/>
</dbReference>